<name>A0ABD3MWC9_9STRA</name>
<dbReference type="EMBL" id="JALLAZ020001697">
    <property type="protein sequence ID" value="KAL3767702.1"/>
    <property type="molecule type" value="Genomic_DNA"/>
</dbReference>
<sequence>MGSICIRWIEMKWPAATSDYMAWITSSLVLKLENDIDMIIEGGTIVGGCAYVKKLYMATPLKGFLGGYEDAYNFYLSQLRIMIERAFGVLVHRWAI</sequence>
<evidence type="ECO:0000313" key="4">
    <source>
        <dbReference type="EMBL" id="KAL3767702.1"/>
    </source>
</evidence>
<keyword evidence="2" id="KW-0479">Metal-binding</keyword>
<dbReference type="AlphaFoldDB" id="A0ABD3MWC9"/>
<evidence type="ECO:0000256" key="2">
    <source>
        <dbReference type="ARBA" id="ARBA00022723"/>
    </source>
</evidence>
<comment type="caution">
    <text evidence="4">The sequence shown here is derived from an EMBL/GenBank/DDBJ whole genome shotgun (WGS) entry which is preliminary data.</text>
</comment>
<gene>
    <name evidence="4" type="ORF">ACHAW5_007466</name>
</gene>
<evidence type="ECO:0000259" key="3">
    <source>
        <dbReference type="Pfam" id="PF13359"/>
    </source>
</evidence>
<reference evidence="4 5" key="1">
    <citation type="submission" date="2024-10" db="EMBL/GenBank/DDBJ databases">
        <title>Updated reference genomes for cyclostephanoid diatoms.</title>
        <authorList>
            <person name="Roberts W.R."/>
            <person name="Alverson A.J."/>
        </authorList>
    </citation>
    <scope>NUCLEOTIDE SEQUENCE [LARGE SCALE GENOMIC DNA]</scope>
    <source>
        <strain evidence="4 5">AJA276-08</strain>
    </source>
</reference>
<organism evidence="4 5">
    <name type="scientific">Stephanodiscus triporus</name>
    <dbReference type="NCBI Taxonomy" id="2934178"/>
    <lineage>
        <taxon>Eukaryota</taxon>
        <taxon>Sar</taxon>
        <taxon>Stramenopiles</taxon>
        <taxon>Ochrophyta</taxon>
        <taxon>Bacillariophyta</taxon>
        <taxon>Coscinodiscophyceae</taxon>
        <taxon>Thalassiosirophycidae</taxon>
        <taxon>Stephanodiscales</taxon>
        <taxon>Stephanodiscaceae</taxon>
        <taxon>Stephanodiscus</taxon>
    </lineage>
</organism>
<evidence type="ECO:0000313" key="5">
    <source>
        <dbReference type="Proteomes" id="UP001530315"/>
    </source>
</evidence>
<dbReference type="InterPro" id="IPR027806">
    <property type="entry name" value="HARBI1_dom"/>
</dbReference>
<evidence type="ECO:0000256" key="1">
    <source>
        <dbReference type="ARBA" id="ARBA00001968"/>
    </source>
</evidence>
<dbReference type="GO" id="GO:0046872">
    <property type="term" value="F:metal ion binding"/>
    <property type="evidence" value="ECO:0007669"/>
    <property type="project" value="UniProtKB-KW"/>
</dbReference>
<proteinExistence type="predicted"/>
<feature type="domain" description="DDE Tnp4" evidence="3">
    <location>
        <begin position="6"/>
        <end position="96"/>
    </location>
</feature>
<dbReference type="Proteomes" id="UP001530315">
    <property type="component" value="Unassembled WGS sequence"/>
</dbReference>
<protein>
    <recommendedName>
        <fullName evidence="3">DDE Tnp4 domain-containing protein</fullName>
    </recommendedName>
</protein>
<dbReference type="Pfam" id="PF13359">
    <property type="entry name" value="DDE_Tnp_4"/>
    <property type="match status" value="1"/>
</dbReference>
<accession>A0ABD3MWC9</accession>
<keyword evidence="5" id="KW-1185">Reference proteome</keyword>
<comment type="cofactor">
    <cofactor evidence="1">
        <name>a divalent metal cation</name>
        <dbReference type="ChEBI" id="CHEBI:60240"/>
    </cofactor>
</comment>